<evidence type="ECO:0000313" key="1">
    <source>
        <dbReference type="EMBL" id="PSH62062.1"/>
    </source>
</evidence>
<protein>
    <submittedName>
        <fullName evidence="1">Uncharacterized protein</fullName>
    </submittedName>
</protein>
<gene>
    <name evidence="1" type="ORF">CU103_19545</name>
</gene>
<dbReference type="AlphaFoldDB" id="A0A2P7B6G7"/>
<comment type="caution">
    <text evidence="1">The sequence shown here is derived from an EMBL/GenBank/DDBJ whole genome shotgun (WGS) entry which is preliminary data.</text>
</comment>
<reference evidence="2" key="1">
    <citation type="submission" date="2017-11" db="EMBL/GenBank/DDBJ databases">
        <authorList>
            <person name="Kuznetsova I."/>
            <person name="Sazanova A."/>
            <person name="Chirak E."/>
            <person name="Safronova V."/>
            <person name="Willems A."/>
        </authorList>
    </citation>
    <scope>NUCLEOTIDE SEQUENCE [LARGE SCALE GENOMIC DNA]</scope>
    <source>
        <strain evidence="2">CCBAU 03422</strain>
    </source>
</reference>
<dbReference type="Proteomes" id="UP000241764">
    <property type="component" value="Unassembled WGS sequence"/>
</dbReference>
<organism evidence="1 2">
    <name type="scientific">Phyllobacterium sophorae</name>
    <dbReference type="NCBI Taxonomy" id="1520277"/>
    <lineage>
        <taxon>Bacteria</taxon>
        <taxon>Pseudomonadati</taxon>
        <taxon>Pseudomonadota</taxon>
        <taxon>Alphaproteobacteria</taxon>
        <taxon>Hyphomicrobiales</taxon>
        <taxon>Phyllobacteriaceae</taxon>
        <taxon>Phyllobacterium</taxon>
    </lineage>
</organism>
<name>A0A2P7B6G7_9HYPH</name>
<sequence>MYVEDLLTQQSGLAFALARILTATTETLVDLATSTFCTAAKVAICSFTQRAAHLATITPMEL</sequence>
<evidence type="ECO:0000313" key="2">
    <source>
        <dbReference type="Proteomes" id="UP000241764"/>
    </source>
</evidence>
<dbReference type="EMBL" id="PGGM01000010">
    <property type="protein sequence ID" value="PSH62062.1"/>
    <property type="molecule type" value="Genomic_DNA"/>
</dbReference>
<proteinExistence type="predicted"/>
<accession>A0A2P7B6G7</accession>
<keyword evidence="2" id="KW-1185">Reference proteome</keyword>